<accession>A0A9D4EZP2</accession>
<dbReference type="Pfam" id="PF07679">
    <property type="entry name" value="I-set"/>
    <property type="match status" value="1"/>
</dbReference>
<comment type="caution">
    <text evidence="2">The sequence shown here is derived from an EMBL/GenBank/DDBJ whole genome shotgun (WGS) entry which is preliminary data.</text>
</comment>
<sequence>MKEGASGLYIREAQYAHEGEYTCEAQTPLQVDTRTAKVTVRGQLSTQHVGQCPHNI</sequence>
<dbReference type="InterPro" id="IPR036179">
    <property type="entry name" value="Ig-like_dom_sf"/>
</dbReference>
<gene>
    <name evidence="2" type="ORF">DPMN_167052</name>
</gene>
<proteinExistence type="predicted"/>
<evidence type="ECO:0000259" key="1">
    <source>
        <dbReference type="Pfam" id="PF07679"/>
    </source>
</evidence>
<dbReference type="Gene3D" id="2.60.40.10">
    <property type="entry name" value="Immunoglobulins"/>
    <property type="match status" value="1"/>
</dbReference>
<dbReference type="EMBL" id="JAIWYP010000008">
    <property type="protein sequence ID" value="KAH3788888.1"/>
    <property type="molecule type" value="Genomic_DNA"/>
</dbReference>
<organism evidence="2 3">
    <name type="scientific">Dreissena polymorpha</name>
    <name type="common">Zebra mussel</name>
    <name type="synonym">Mytilus polymorpha</name>
    <dbReference type="NCBI Taxonomy" id="45954"/>
    <lineage>
        <taxon>Eukaryota</taxon>
        <taxon>Metazoa</taxon>
        <taxon>Spiralia</taxon>
        <taxon>Lophotrochozoa</taxon>
        <taxon>Mollusca</taxon>
        <taxon>Bivalvia</taxon>
        <taxon>Autobranchia</taxon>
        <taxon>Heteroconchia</taxon>
        <taxon>Euheterodonta</taxon>
        <taxon>Imparidentia</taxon>
        <taxon>Neoheterodontei</taxon>
        <taxon>Myida</taxon>
        <taxon>Dreissenoidea</taxon>
        <taxon>Dreissenidae</taxon>
        <taxon>Dreissena</taxon>
    </lineage>
</organism>
<dbReference type="InterPro" id="IPR013783">
    <property type="entry name" value="Ig-like_fold"/>
</dbReference>
<feature type="domain" description="Immunoglobulin I-set" evidence="1">
    <location>
        <begin position="3"/>
        <end position="40"/>
    </location>
</feature>
<reference evidence="2" key="1">
    <citation type="journal article" date="2019" name="bioRxiv">
        <title>The Genome of the Zebra Mussel, Dreissena polymorpha: A Resource for Invasive Species Research.</title>
        <authorList>
            <person name="McCartney M.A."/>
            <person name="Auch B."/>
            <person name="Kono T."/>
            <person name="Mallez S."/>
            <person name="Zhang Y."/>
            <person name="Obille A."/>
            <person name="Becker A."/>
            <person name="Abrahante J.E."/>
            <person name="Garbe J."/>
            <person name="Badalamenti J.P."/>
            <person name="Herman A."/>
            <person name="Mangelson H."/>
            <person name="Liachko I."/>
            <person name="Sullivan S."/>
            <person name="Sone E.D."/>
            <person name="Koren S."/>
            <person name="Silverstein K.A.T."/>
            <person name="Beckman K.B."/>
            <person name="Gohl D.M."/>
        </authorList>
    </citation>
    <scope>NUCLEOTIDE SEQUENCE</scope>
    <source>
        <strain evidence="2">Duluth1</strain>
        <tissue evidence="2">Whole animal</tissue>
    </source>
</reference>
<name>A0A9D4EZP2_DREPO</name>
<dbReference type="Proteomes" id="UP000828390">
    <property type="component" value="Unassembled WGS sequence"/>
</dbReference>
<reference evidence="2" key="2">
    <citation type="submission" date="2020-11" db="EMBL/GenBank/DDBJ databases">
        <authorList>
            <person name="McCartney M.A."/>
            <person name="Auch B."/>
            <person name="Kono T."/>
            <person name="Mallez S."/>
            <person name="Becker A."/>
            <person name="Gohl D.M."/>
            <person name="Silverstein K.A.T."/>
            <person name="Koren S."/>
            <person name="Bechman K.B."/>
            <person name="Herman A."/>
            <person name="Abrahante J.E."/>
            <person name="Garbe J."/>
        </authorList>
    </citation>
    <scope>NUCLEOTIDE SEQUENCE</scope>
    <source>
        <strain evidence="2">Duluth1</strain>
        <tissue evidence="2">Whole animal</tissue>
    </source>
</reference>
<dbReference type="SUPFAM" id="SSF48726">
    <property type="entry name" value="Immunoglobulin"/>
    <property type="match status" value="1"/>
</dbReference>
<protein>
    <recommendedName>
        <fullName evidence="1">Immunoglobulin I-set domain-containing protein</fullName>
    </recommendedName>
</protein>
<dbReference type="InterPro" id="IPR013098">
    <property type="entry name" value="Ig_I-set"/>
</dbReference>
<evidence type="ECO:0000313" key="3">
    <source>
        <dbReference type="Proteomes" id="UP000828390"/>
    </source>
</evidence>
<keyword evidence="3" id="KW-1185">Reference proteome</keyword>
<dbReference type="AlphaFoldDB" id="A0A9D4EZP2"/>
<evidence type="ECO:0000313" key="2">
    <source>
        <dbReference type="EMBL" id="KAH3788888.1"/>
    </source>
</evidence>